<comment type="caution">
    <text evidence="4">The sequence shown here is derived from an EMBL/GenBank/DDBJ whole genome shotgun (WGS) entry which is preliminary data.</text>
</comment>
<dbReference type="PANTHER" id="PTHR12215">
    <property type="entry name" value="PHOSPHOPANTETHEINE TRANSFERASE"/>
    <property type="match status" value="1"/>
</dbReference>
<dbReference type="EC" id="2.7.8.-" evidence="4"/>
<dbReference type="InterPro" id="IPR037143">
    <property type="entry name" value="4-PPantetheinyl_Trfase_dom_sf"/>
</dbReference>
<dbReference type="GO" id="GO:0005829">
    <property type="term" value="C:cytosol"/>
    <property type="evidence" value="ECO:0007669"/>
    <property type="project" value="TreeGrafter"/>
</dbReference>
<dbReference type="SUPFAM" id="SSF56214">
    <property type="entry name" value="4'-phosphopantetheinyl transferase"/>
    <property type="match status" value="2"/>
</dbReference>
<keyword evidence="2 4" id="KW-0808">Transferase</keyword>
<organism evidence="4 5">
    <name type="scientific">Candidatus Ordinivivax streblomastigis</name>
    <dbReference type="NCBI Taxonomy" id="2540710"/>
    <lineage>
        <taxon>Bacteria</taxon>
        <taxon>Pseudomonadati</taxon>
        <taxon>Bacteroidota</taxon>
        <taxon>Bacteroidia</taxon>
        <taxon>Bacteroidales</taxon>
        <taxon>Candidatus Ordinivivax</taxon>
    </lineage>
</organism>
<reference evidence="4 5" key="1">
    <citation type="submission" date="2019-03" db="EMBL/GenBank/DDBJ databases">
        <title>Single cell metagenomics reveals metabolic interactions within the superorganism composed of flagellate Streblomastix strix and complex community of Bacteroidetes bacteria on its surface.</title>
        <authorList>
            <person name="Treitli S.C."/>
            <person name="Kolisko M."/>
            <person name="Husnik F."/>
            <person name="Keeling P."/>
            <person name="Hampl V."/>
        </authorList>
    </citation>
    <scope>NUCLEOTIDE SEQUENCE [LARGE SCALE GENOMIC DNA]</scope>
    <source>
        <strain evidence="4">St1</strain>
    </source>
</reference>
<gene>
    <name evidence="4" type="ORF">EZS26_002053</name>
</gene>
<dbReference type="Pfam" id="PF01648">
    <property type="entry name" value="ACPS"/>
    <property type="match status" value="1"/>
</dbReference>
<dbReference type="AlphaFoldDB" id="A0A5M8P018"/>
<dbReference type="InterPro" id="IPR008278">
    <property type="entry name" value="4-PPantetheinyl_Trfase_dom"/>
</dbReference>
<accession>A0A5M8P018</accession>
<evidence type="ECO:0000313" key="5">
    <source>
        <dbReference type="Proteomes" id="UP000324575"/>
    </source>
</evidence>
<dbReference type="Proteomes" id="UP000324575">
    <property type="component" value="Unassembled WGS sequence"/>
</dbReference>
<dbReference type="PANTHER" id="PTHR12215:SF15">
    <property type="entry name" value="4'-PHOSPHOPANTETHEINYL TRANSFERASE SUPERFAMILY-RELATED"/>
    <property type="match status" value="1"/>
</dbReference>
<evidence type="ECO:0000313" key="4">
    <source>
        <dbReference type="EMBL" id="KAA6301744.1"/>
    </source>
</evidence>
<dbReference type="InterPro" id="IPR050559">
    <property type="entry name" value="P-Pant_transferase_sf"/>
</dbReference>
<dbReference type="GO" id="GO:0019878">
    <property type="term" value="P:lysine biosynthetic process via aminoadipic acid"/>
    <property type="evidence" value="ECO:0007669"/>
    <property type="project" value="TreeGrafter"/>
</dbReference>
<name>A0A5M8P018_9BACT</name>
<evidence type="ECO:0000256" key="2">
    <source>
        <dbReference type="ARBA" id="ARBA00022679"/>
    </source>
</evidence>
<dbReference type="Gene3D" id="3.90.470.20">
    <property type="entry name" value="4'-phosphopantetheinyl transferase domain"/>
    <property type="match status" value="1"/>
</dbReference>
<sequence>MANHATIKTAPILENSEALLAQLEHHEWYHPSVQRMGESRLREWLAVRVLLKETLGEEKQIVYSELGKPYLADGSHHISISHTKGYVAIAIDRQYPVAIDIERISPRVENIRSRFISEEEENHLSKTHRLTHLLLHWSAKESLFKMMDAPGIEFKTQLHIHPFEPVLNEWSKFTAHETRTAQQAEVTVRYIVAEDYVLTVIVG</sequence>
<feature type="domain" description="4'-phosphopantetheinyl transferase" evidence="3">
    <location>
        <begin position="96"/>
        <end position="200"/>
    </location>
</feature>
<protein>
    <submittedName>
        <fullName evidence="4">4'-phosphopantetheinyl transferase sfp</fullName>
        <ecNumber evidence="4">2.7.8.-</ecNumber>
    </submittedName>
</protein>
<dbReference type="GO" id="GO:0000287">
    <property type="term" value="F:magnesium ion binding"/>
    <property type="evidence" value="ECO:0007669"/>
    <property type="project" value="InterPro"/>
</dbReference>
<proteinExistence type="inferred from homology"/>
<evidence type="ECO:0000256" key="1">
    <source>
        <dbReference type="ARBA" id="ARBA00010990"/>
    </source>
</evidence>
<evidence type="ECO:0000259" key="3">
    <source>
        <dbReference type="Pfam" id="PF01648"/>
    </source>
</evidence>
<dbReference type="GO" id="GO:0008897">
    <property type="term" value="F:holo-[acyl-carrier-protein] synthase activity"/>
    <property type="evidence" value="ECO:0007669"/>
    <property type="project" value="InterPro"/>
</dbReference>
<dbReference type="EMBL" id="SNRX01000014">
    <property type="protein sequence ID" value="KAA6301744.1"/>
    <property type="molecule type" value="Genomic_DNA"/>
</dbReference>
<comment type="similarity">
    <text evidence="1">Belongs to the P-Pant transferase superfamily. Gsp/Sfp/HetI/AcpT family.</text>
</comment>